<dbReference type="EMBL" id="QNSE01000015">
    <property type="protein sequence ID" value="RBP79091.1"/>
    <property type="molecule type" value="Genomic_DNA"/>
</dbReference>
<gene>
    <name evidence="2" type="ORF">DFP80_11521</name>
</gene>
<keyword evidence="3" id="KW-1185">Reference proteome</keyword>
<name>A0A366IWB3_9GAMM</name>
<dbReference type="CDD" id="cd04301">
    <property type="entry name" value="NAT_SF"/>
    <property type="match status" value="1"/>
</dbReference>
<keyword evidence="2" id="KW-0808">Transferase</keyword>
<accession>A0A366IWB3</accession>
<evidence type="ECO:0000313" key="2">
    <source>
        <dbReference type="EMBL" id="RBP79091.1"/>
    </source>
</evidence>
<dbReference type="GO" id="GO:0016747">
    <property type="term" value="F:acyltransferase activity, transferring groups other than amino-acyl groups"/>
    <property type="evidence" value="ECO:0007669"/>
    <property type="project" value="InterPro"/>
</dbReference>
<dbReference type="AlphaFoldDB" id="A0A366IWB3"/>
<reference evidence="2 3" key="1">
    <citation type="submission" date="2018-06" db="EMBL/GenBank/DDBJ databases">
        <title>Genomic Encyclopedia of Type Strains, Phase III (KMG-III): the genomes of soil and plant-associated and newly described type strains.</title>
        <authorList>
            <person name="Whitman W."/>
        </authorList>
    </citation>
    <scope>NUCLEOTIDE SEQUENCE [LARGE SCALE GENOMIC DNA]</scope>
    <source>
        <strain evidence="2 3">CECT 7377</strain>
    </source>
</reference>
<comment type="caution">
    <text evidence="2">The sequence shown here is derived from an EMBL/GenBank/DDBJ whole genome shotgun (WGS) entry which is preliminary data.</text>
</comment>
<sequence length="189" mass="21535">MEYTADYFLNDIYDLESVGMLSDLALSPSLLTYFIMFDEGDRKNALAYIVSVLDECYKAGHLRIAISHNDQELYGYAMLFVHPDPKFPKYLHKIYVKEEFRGHGIGGQILTSLAENEPMISLLCPSDKVAFYEKYGFHFTQPFEVPEGDNFILSKGLYSELCVMNNYNEALGAPIFLLNDKDIKNIVGI</sequence>
<dbReference type="InterPro" id="IPR016181">
    <property type="entry name" value="Acyl_CoA_acyltransferase"/>
</dbReference>
<feature type="domain" description="N-acetyltransferase" evidence="1">
    <location>
        <begin position="24"/>
        <end position="158"/>
    </location>
</feature>
<evidence type="ECO:0000313" key="3">
    <source>
        <dbReference type="Proteomes" id="UP000252792"/>
    </source>
</evidence>
<dbReference type="PROSITE" id="PS51186">
    <property type="entry name" value="GNAT"/>
    <property type="match status" value="1"/>
</dbReference>
<dbReference type="Pfam" id="PF13508">
    <property type="entry name" value="Acetyltransf_7"/>
    <property type="match status" value="1"/>
</dbReference>
<evidence type="ECO:0000259" key="1">
    <source>
        <dbReference type="PROSITE" id="PS51186"/>
    </source>
</evidence>
<dbReference type="Gene3D" id="3.40.630.30">
    <property type="match status" value="1"/>
</dbReference>
<organism evidence="2 3">
    <name type="scientific">Marinomonas rhizomae</name>
    <dbReference type="NCBI Taxonomy" id="491948"/>
    <lineage>
        <taxon>Bacteria</taxon>
        <taxon>Pseudomonadati</taxon>
        <taxon>Pseudomonadota</taxon>
        <taxon>Gammaproteobacteria</taxon>
        <taxon>Oceanospirillales</taxon>
        <taxon>Oceanospirillaceae</taxon>
        <taxon>Marinomonas</taxon>
    </lineage>
</organism>
<dbReference type="RefSeq" id="WP_113918116.1">
    <property type="nucleotide sequence ID" value="NZ_QNSE01000015.1"/>
</dbReference>
<protein>
    <submittedName>
        <fullName evidence="2">Acetyltransferase (GNAT) family protein</fullName>
    </submittedName>
</protein>
<dbReference type="Proteomes" id="UP000252792">
    <property type="component" value="Unassembled WGS sequence"/>
</dbReference>
<dbReference type="InterPro" id="IPR000182">
    <property type="entry name" value="GNAT_dom"/>
</dbReference>
<dbReference type="SUPFAM" id="SSF55729">
    <property type="entry name" value="Acyl-CoA N-acyltransferases (Nat)"/>
    <property type="match status" value="1"/>
</dbReference>
<dbReference type="OrthoDB" id="6120181at2"/>
<proteinExistence type="predicted"/>